<keyword evidence="7 9" id="KW-0811">Translocation</keyword>
<comment type="similarity">
    <text evidence="2 9">Belongs to the SecG family.</text>
</comment>
<dbReference type="GO" id="GO:0015450">
    <property type="term" value="F:protein-transporting ATPase activity"/>
    <property type="evidence" value="ECO:0007669"/>
    <property type="project" value="UniProtKB-UniRule"/>
</dbReference>
<evidence type="ECO:0000256" key="3">
    <source>
        <dbReference type="ARBA" id="ARBA00022448"/>
    </source>
</evidence>
<sequence length="71" mass="7649">MNPVVSLIQIILGVLLIIVIIIQQKGTGMGSTFGADMGFYRTKRGAEKLLFYATIALSTAFILSSLIGLIF</sequence>
<keyword evidence="8 9" id="KW-0472">Membrane</keyword>
<accession>A0A1F5MH79</accession>
<gene>
    <name evidence="10" type="ORF">A3J13_01825</name>
</gene>
<keyword evidence="5 9" id="KW-0653">Protein transport</keyword>
<protein>
    <recommendedName>
        <fullName evidence="9">Protein-export membrane protein SecG</fullName>
    </recommendedName>
</protein>
<dbReference type="NCBIfam" id="TIGR00810">
    <property type="entry name" value="secG"/>
    <property type="match status" value="1"/>
</dbReference>
<dbReference type="Pfam" id="PF03840">
    <property type="entry name" value="SecG"/>
    <property type="match status" value="1"/>
</dbReference>
<keyword evidence="6 9" id="KW-1133">Transmembrane helix</keyword>
<comment type="function">
    <text evidence="9">Involved in protein export. Participates in an early event of protein translocation.</text>
</comment>
<dbReference type="AlphaFoldDB" id="A0A1F5MH79"/>
<evidence type="ECO:0000256" key="7">
    <source>
        <dbReference type="ARBA" id="ARBA00023010"/>
    </source>
</evidence>
<dbReference type="GO" id="GO:0005886">
    <property type="term" value="C:plasma membrane"/>
    <property type="evidence" value="ECO:0007669"/>
    <property type="project" value="UniProtKB-SubCell"/>
</dbReference>
<evidence type="ECO:0000256" key="6">
    <source>
        <dbReference type="ARBA" id="ARBA00022989"/>
    </source>
</evidence>
<comment type="caution">
    <text evidence="10">The sequence shown here is derived from an EMBL/GenBank/DDBJ whole genome shotgun (WGS) entry which is preliminary data.</text>
</comment>
<evidence type="ECO:0000256" key="4">
    <source>
        <dbReference type="ARBA" id="ARBA00022692"/>
    </source>
</evidence>
<evidence type="ECO:0000256" key="1">
    <source>
        <dbReference type="ARBA" id="ARBA00004141"/>
    </source>
</evidence>
<evidence type="ECO:0000256" key="2">
    <source>
        <dbReference type="ARBA" id="ARBA00008445"/>
    </source>
</evidence>
<evidence type="ECO:0000256" key="8">
    <source>
        <dbReference type="ARBA" id="ARBA00023136"/>
    </source>
</evidence>
<keyword evidence="9" id="KW-1003">Cell membrane</keyword>
<name>A0A1F5MH79_9BACT</name>
<evidence type="ECO:0000256" key="5">
    <source>
        <dbReference type="ARBA" id="ARBA00022927"/>
    </source>
</evidence>
<dbReference type="GO" id="GO:0009306">
    <property type="term" value="P:protein secretion"/>
    <property type="evidence" value="ECO:0007669"/>
    <property type="project" value="UniProtKB-UniRule"/>
</dbReference>
<dbReference type="EMBL" id="MFDU01000001">
    <property type="protein sequence ID" value="OGE64734.1"/>
    <property type="molecule type" value="Genomic_DNA"/>
</dbReference>
<feature type="transmembrane region" description="Helical" evidence="9">
    <location>
        <begin position="6"/>
        <end position="22"/>
    </location>
</feature>
<keyword evidence="3 9" id="KW-0813">Transport</keyword>
<organism evidence="10 11">
    <name type="scientific">Candidatus Daviesbacteria bacterium RIFCSPLOWO2_02_FULL_36_8</name>
    <dbReference type="NCBI Taxonomy" id="1797793"/>
    <lineage>
        <taxon>Bacteria</taxon>
        <taxon>Candidatus Daviesiibacteriota</taxon>
    </lineage>
</organism>
<feature type="transmembrane region" description="Helical" evidence="9">
    <location>
        <begin position="49"/>
        <end position="70"/>
    </location>
</feature>
<reference evidence="10 11" key="1">
    <citation type="journal article" date="2016" name="Nat. Commun.">
        <title>Thousands of microbial genomes shed light on interconnected biogeochemical processes in an aquifer system.</title>
        <authorList>
            <person name="Anantharaman K."/>
            <person name="Brown C.T."/>
            <person name="Hug L.A."/>
            <person name="Sharon I."/>
            <person name="Castelle C.J."/>
            <person name="Probst A.J."/>
            <person name="Thomas B.C."/>
            <person name="Singh A."/>
            <person name="Wilkins M.J."/>
            <person name="Karaoz U."/>
            <person name="Brodie E.L."/>
            <person name="Williams K.H."/>
            <person name="Hubbard S.S."/>
            <person name="Banfield J.F."/>
        </authorList>
    </citation>
    <scope>NUCLEOTIDE SEQUENCE [LARGE SCALE GENOMIC DNA]</scope>
</reference>
<dbReference type="Proteomes" id="UP000183317">
    <property type="component" value="Unassembled WGS sequence"/>
</dbReference>
<proteinExistence type="inferred from homology"/>
<dbReference type="InterPro" id="IPR004692">
    <property type="entry name" value="SecG"/>
</dbReference>
<comment type="subcellular location">
    <subcellularLocation>
        <location evidence="9">Cell membrane</location>
        <topology evidence="9">Multi-pass membrane protein</topology>
    </subcellularLocation>
    <subcellularLocation>
        <location evidence="1">Membrane</location>
        <topology evidence="1">Multi-pass membrane protein</topology>
    </subcellularLocation>
</comment>
<keyword evidence="4 9" id="KW-0812">Transmembrane</keyword>
<evidence type="ECO:0000256" key="9">
    <source>
        <dbReference type="RuleBase" id="RU365087"/>
    </source>
</evidence>
<evidence type="ECO:0000313" key="11">
    <source>
        <dbReference type="Proteomes" id="UP000183317"/>
    </source>
</evidence>
<evidence type="ECO:0000313" key="10">
    <source>
        <dbReference type="EMBL" id="OGE64734.1"/>
    </source>
</evidence>